<name>A0A7W4TIF3_KINRA</name>
<evidence type="ECO:0000313" key="1">
    <source>
        <dbReference type="EMBL" id="MBB2899497.1"/>
    </source>
</evidence>
<gene>
    <name evidence="1" type="ORF">FHR75_000285</name>
</gene>
<dbReference type="EMBL" id="JACHVY010000001">
    <property type="protein sequence ID" value="MBB2899497.1"/>
    <property type="molecule type" value="Genomic_DNA"/>
</dbReference>
<dbReference type="AlphaFoldDB" id="A0A7W4TIF3"/>
<dbReference type="OMA" id="CARTFTG"/>
<dbReference type="Pfam" id="PF06348">
    <property type="entry name" value="DUF1059"/>
    <property type="match status" value="1"/>
</dbReference>
<comment type="caution">
    <text evidence="1">The sequence shown here is derived from an EMBL/GenBank/DDBJ whole genome shotgun (WGS) entry which is preliminary data.</text>
</comment>
<dbReference type="RefSeq" id="WP_011981477.1">
    <property type="nucleotide sequence ID" value="NZ_JACHVY010000001.1"/>
</dbReference>
<sequence>MKHFSCGDVVAGCARTFTGPDSDLILRDVAGHARRDHGLREVPAELVGRVLLAIRDAS</sequence>
<reference evidence="1 2" key="1">
    <citation type="submission" date="2020-08" db="EMBL/GenBank/DDBJ databases">
        <title>The Agave Microbiome: Exploring the role of microbial communities in plant adaptations to desert environments.</title>
        <authorList>
            <person name="Partida-Martinez L.P."/>
        </authorList>
    </citation>
    <scope>NUCLEOTIDE SEQUENCE [LARGE SCALE GENOMIC DNA]</scope>
    <source>
        <strain evidence="1 2">AS2.23</strain>
    </source>
</reference>
<dbReference type="Proteomes" id="UP000533269">
    <property type="component" value="Unassembled WGS sequence"/>
</dbReference>
<organism evidence="1 2">
    <name type="scientific">Kineococcus radiotolerans</name>
    <dbReference type="NCBI Taxonomy" id="131568"/>
    <lineage>
        <taxon>Bacteria</taxon>
        <taxon>Bacillati</taxon>
        <taxon>Actinomycetota</taxon>
        <taxon>Actinomycetes</taxon>
        <taxon>Kineosporiales</taxon>
        <taxon>Kineosporiaceae</taxon>
        <taxon>Kineococcus</taxon>
    </lineage>
</organism>
<protein>
    <submittedName>
        <fullName evidence="1">Putative small metal-binding protein</fullName>
    </submittedName>
</protein>
<proteinExistence type="predicted"/>
<evidence type="ECO:0000313" key="2">
    <source>
        <dbReference type="Proteomes" id="UP000533269"/>
    </source>
</evidence>
<accession>A0A7W4TIF3</accession>
<reference evidence="1 2" key="2">
    <citation type="submission" date="2020-08" db="EMBL/GenBank/DDBJ databases">
        <authorList>
            <person name="Partida-Martinez L."/>
            <person name="Huntemann M."/>
            <person name="Clum A."/>
            <person name="Wang J."/>
            <person name="Palaniappan K."/>
            <person name="Ritter S."/>
            <person name="Chen I.-M."/>
            <person name="Stamatis D."/>
            <person name="Reddy T."/>
            <person name="O'Malley R."/>
            <person name="Daum C."/>
            <person name="Shapiro N."/>
            <person name="Ivanova N."/>
            <person name="Kyrpides N."/>
            <person name="Woyke T."/>
        </authorList>
    </citation>
    <scope>NUCLEOTIDE SEQUENCE [LARGE SCALE GENOMIC DNA]</scope>
    <source>
        <strain evidence="1 2">AS2.23</strain>
    </source>
</reference>
<dbReference type="InterPro" id="IPR009409">
    <property type="entry name" value="DUF1059"/>
</dbReference>